<protein>
    <submittedName>
        <fullName evidence="1">Uncharacterized protein</fullName>
    </submittedName>
</protein>
<dbReference type="EMBL" id="GL376624">
    <property type="status" value="NOT_ANNOTATED_CDS"/>
    <property type="molecule type" value="Genomic_DNA"/>
</dbReference>
<reference evidence="2" key="1">
    <citation type="journal article" date="2010" name="Genome Biol.">
        <title>Genome sequence of the necrotrophic plant pathogen Pythium ultimum reveals original pathogenicity mechanisms and effector repertoire.</title>
        <authorList>
            <person name="Levesque C.A."/>
            <person name="Brouwer H."/>
            <person name="Cano L."/>
            <person name="Hamilton J.P."/>
            <person name="Holt C."/>
            <person name="Huitema E."/>
            <person name="Raffaele S."/>
            <person name="Robideau G.P."/>
            <person name="Thines M."/>
            <person name="Win J."/>
            <person name="Zerillo M.M."/>
            <person name="Beakes G.W."/>
            <person name="Boore J.L."/>
            <person name="Busam D."/>
            <person name="Dumas B."/>
            <person name="Ferriera S."/>
            <person name="Fuerstenberg S.I."/>
            <person name="Gachon C.M."/>
            <person name="Gaulin E."/>
            <person name="Govers F."/>
            <person name="Grenville-Briggs L."/>
            <person name="Horner N."/>
            <person name="Hostetler J."/>
            <person name="Jiang R.H."/>
            <person name="Johnson J."/>
            <person name="Krajaejun T."/>
            <person name="Lin H."/>
            <person name="Meijer H.J."/>
            <person name="Moore B."/>
            <person name="Morris P."/>
            <person name="Phuntmart V."/>
            <person name="Puiu D."/>
            <person name="Shetty J."/>
            <person name="Stajich J.E."/>
            <person name="Tripathy S."/>
            <person name="Wawra S."/>
            <person name="van West P."/>
            <person name="Whitty B.R."/>
            <person name="Coutinho P.M."/>
            <person name="Henrissat B."/>
            <person name="Martin F."/>
            <person name="Thomas P.D."/>
            <person name="Tyler B.M."/>
            <person name="De Vries R.P."/>
            <person name="Kamoun S."/>
            <person name="Yandell M."/>
            <person name="Tisserat N."/>
            <person name="Buell C.R."/>
        </authorList>
    </citation>
    <scope>NUCLEOTIDE SEQUENCE</scope>
    <source>
        <strain evidence="2">DAOM:BR144</strain>
    </source>
</reference>
<dbReference type="Proteomes" id="UP000019132">
    <property type="component" value="Unassembled WGS sequence"/>
</dbReference>
<dbReference type="EnsemblProtists" id="PYU1_T010041">
    <property type="protein sequence ID" value="PYU1_T010041"/>
    <property type="gene ID" value="PYU1_G010021"/>
</dbReference>
<dbReference type="AlphaFoldDB" id="K3WYJ2"/>
<sequence length="192" mass="20425">MQRTHASDCCDVWVNSLVKDYGYTVSDQLTKFAQLLGDVVCSRQMPSFLGNASQTCGYTFAQRINVFDVQALFSTTRCLKGSEFFPVAQNFFPPDVTDVVAAYFSKACVHIPAKYANKCSYARSVSLADWESKLSKVKAQVLGSGGSSVSSYLTSNIISFQTVAPSSSSAAAAYGGATSASVLAGVLSHSDS</sequence>
<keyword evidence="2" id="KW-1185">Reference proteome</keyword>
<organism evidence="1 2">
    <name type="scientific">Globisporangium ultimum (strain ATCC 200006 / CBS 805.95 / DAOM BR144)</name>
    <name type="common">Pythium ultimum</name>
    <dbReference type="NCBI Taxonomy" id="431595"/>
    <lineage>
        <taxon>Eukaryota</taxon>
        <taxon>Sar</taxon>
        <taxon>Stramenopiles</taxon>
        <taxon>Oomycota</taxon>
        <taxon>Peronosporomycetes</taxon>
        <taxon>Pythiales</taxon>
        <taxon>Pythiaceae</taxon>
        <taxon>Globisporangium</taxon>
    </lineage>
</organism>
<dbReference type="VEuPathDB" id="FungiDB:PYU1_G010021"/>
<name>K3WYJ2_GLOUD</name>
<dbReference type="eggNOG" id="ENOG502SB2E">
    <property type="taxonomic scope" value="Eukaryota"/>
</dbReference>
<evidence type="ECO:0000313" key="1">
    <source>
        <dbReference type="EnsemblProtists" id="PYU1_T010041"/>
    </source>
</evidence>
<reference evidence="2" key="2">
    <citation type="submission" date="2010-04" db="EMBL/GenBank/DDBJ databases">
        <authorList>
            <person name="Buell R."/>
            <person name="Hamilton J."/>
            <person name="Hostetler J."/>
        </authorList>
    </citation>
    <scope>NUCLEOTIDE SEQUENCE [LARGE SCALE GENOMIC DNA]</scope>
    <source>
        <strain evidence="2">DAOM:BR144</strain>
    </source>
</reference>
<dbReference type="InParanoid" id="K3WYJ2"/>
<proteinExistence type="predicted"/>
<dbReference type="HOGENOM" id="CLU_1417756_0_0_1"/>
<accession>K3WYJ2</accession>
<reference evidence="1" key="3">
    <citation type="submission" date="2015-02" db="UniProtKB">
        <authorList>
            <consortium name="EnsemblProtists"/>
        </authorList>
    </citation>
    <scope>IDENTIFICATION</scope>
    <source>
        <strain evidence="1">DAOM BR144</strain>
    </source>
</reference>
<evidence type="ECO:0000313" key="2">
    <source>
        <dbReference type="Proteomes" id="UP000019132"/>
    </source>
</evidence>